<dbReference type="AlphaFoldDB" id="A0A0L0V878"/>
<dbReference type="PROSITE" id="PS50294">
    <property type="entry name" value="WD_REPEATS_REGION"/>
    <property type="match status" value="2"/>
</dbReference>
<dbReference type="Gene3D" id="2.130.10.10">
    <property type="entry name" value="YVTN repeat-like/Quinoprotein amine dehydrogenase"/>
    <property type="match status" value="1"/>
</dbReference>
<dbReference type="PROSITE" id="PS50082">
    <property type="entry name" value="WD_REPEATS_2"/>
    <property type="match status" value="2"/>
</dbReference>
<dbReference type="GO" id="GO:0043161">
    <property type="term" value="P:proteasome-mediated ubiquitin-dependent protein catabolic process"/>
    <property type="evidence" value="ECO:0007669"/>
    <property type="project" value="TreeGrafter"/>
</dbReference>
<dbReference type="InterPro" id="IPR001680">
    <property type="entry name" value="WD40_rpt"/>
</dbReference>
<feature type="region of interest" description="Disordered" evidence="4">
    <location>
        <begin position="1"/>
        <end position="66"/>
    </location>
</feature>
<dbReference type="InterPro" id="IPR036322">
    <property type="entry name" value="WD40_repeat_dom_sf"/>
</dbReference>
<evidence type="ECO:0000313" key="6">
    <source>
        <dbReference type="Proteomes" id="UP000054564"/>
    </source>
</evidence>
<dbReference type="PANTHER" id="PTHR19847">
    <property type="entry name" value="DDB1- AND CUL4-ASSOCIATED FACTOR 11"/>
    <property type="match status" value="1"/>
</dbReference>
<feature type="repeat" description="WD" evidence="3">
    <location>
        <begin position="266"/>
        <end position="300"/>
    </location>
</feature>
<dbReference type="InterPro" id="IPR051859">
    <property type="entry name" value="DCAF"/>
</dbReference>
<name>A0A0L0V878_9BASI</name>
<feature type="repeat" description="WD" evidence="3">
    <location>
        <begin position="219"/>
        <end position="253"/>
    </location>
</feature>
<dbReference type="STRING" id="1165861.A0A0L0V878"/>
<evidence type="ECO:0000256" key="3">
    <source>
        <dbReference type="PROSITE-ProRule" id="PRU00221"/>
    </source>
</evidence>
<keyword evidence="6" id="KW-1185">Reference proteome</keyword>
<evidence type="ECO:0000256" key="4">
    <source>
        <dbReference type="SAM" id="MobiDB-lite"/>
    </source>
</evidence>
<feature type="compositionally biased region" description="Acidic residues" evidence="4">
    <location>
        <begin position="12"/>
        <end position="39"/>
    </location>
</feature>
<dbReference type="InterPro" id="IPR020472">
    <property type="entry name" value="WD40_PAC1"/>
</dbReference>
<keyword evidence="2" id="KW-0677">Repeat</keyword>
<dbReference type="SMART" id="SM00320">
    <property type="entry name" value="WD40"/>
    <property type="match status" value="5"/>
</dbReference>
<dbReference type="GO" id="GO:0080008">
    <property type="term" value="C:Cul4-RING E3 ubiquitin ligase complex"/>
    <property type="evidence" value="ECO:0007669"/>
    <property type="project" value="TreeGrafter"/>
</dbReference>
<gene>
    <name evidence="5" type="ORF">PSTG_11192</name>
</gene>
<dbReference type="Proteomes" id="UP000054564">
    <property type="component" value="Unassembled WGS sequence"/>
</dbReference>
<dbReference type="SUPFAM" id="SSF50978">
    <property type="entry name" value="WD40 repeat-like"/>
    <property type="match status" value="1"/>
</dbReference>
<feature type="compositionally biased region" description="Acidic residues" evidence="4">
    <location>
        <begin position="45"/>
        <end position="59"/>
    </location>
</feature>
<comment type="caution">
    <text evidence="5">The sequence shown here is derived from an EMBL/GenBank/DDBJ whole genome shotgun (WGS) entry which is preliminary data.</text>
</comment>
<evidence type="ECO:0000256" key="2">
    <source>
        <dbReference type="ARBA" id="ARBA00022737"/>
    </source>
</evidence>
<keyword evidence="1 3" id="KW-0853">WD repeat</keyword>
<dbReference type="Pfam" id="PF00400">
    <property type="entry name" value="WD40"/>
    <property type="match status" value="3"/>
</dbReference>
<evidence type="ECO:0000313" key="5">
    <source>
        <dbReference type="EMBL" id="KNE95480.1"/>
    </source>
</evidence>
<dbReference type="PRINTS" id="PR00320">
    <property type="entry name" value="GPROTEINBRPT"/>
</dbReference>
<dbReference type="PANTHER" id="PTHR19847:SF7">
    <property type="entry name" value="DDB1- AND CUL4-ASSOCIATED FACTOR 11"/>
    <property type="match status" value="1"/>
</dbReference>
<accession>A0A0L0V878</accession>
<dbReference type="OrthoDB" id="6329284at2759"/>
<sequence>MSMARSFVGSESESEDQTWNDEEEYQEDTEDDDDIEETENQTSDDTWDDDELEVDEESNTNERPEFGKASEFYPAVMALSFTLVPKHTEFIFMTCEDWQANRRACATRLSRRHDFAPSQNCQWTITDATLSPDNNWLAYSSITPYVHLVKTRGEDAVLGLGLEEHEQEVLCLSGDDRPGGLGRGMGIWSLRFDSQGRELVAGCRIVAYDVETRTIMSNIKGHSNDTNAVCFADKSDPNILVSGSDDSYIKVWDRRCLEDARPAGALLGHTEGITYVSSKGDGRFIVSNGKDQAAKLWDLRKMISGADFESMKKPKTSINAWDYRHGTYARPKYLKHPQDSSVMTYRGHSVLNTLIRVHFSPPNTTGQRYIGSGSADGNIHIWNLDGTTAQIIHRSKAASLLKPETSGEGVTAVGNSQYSFNDPYRPSEGSSGQTWAGGTDLFRRGFYVEDVEPTVRDISWNPNEPSIMSTSWGSRSGDPGALSIHPFLPHGRIGA</sequence>
<reference evidence="6" key="1">
    <citation type="submission" date="2014-03" db="EMBL/GenBank/DDBJ databases">
        <title>The Genome Sequence of Puccinia striiformis f. sp. tritici PST-78.</title>
        <authorList>
            <consortium name="The Broad Institute Genome Sequencing Platform"/>
            <person name="Cuomo C."/>
            <person name="Hulbert S."/>
            <person name="Chen X."/>
            <person name="Walker B."/>
            <person name="Young S.K."/>
            <person name="Zeng Q."/>
            <person name="Gargeya S."/>
            <person name="Fitzgerald M."/>
            <person name="Haas B."/>
            <person name="Abouelleil A."/>
            <person name="Alvarado L."/>
            <person name="Arachchi H.M."/>
            <person name="Berlin A.M."/>
            <person name="Chapman S.B."/>
            <person name="Goldberg J."/>
            <person name="Griggs A."/>
            <person name="Gujja S."/>
            <person name="Hansen M."/>
            <person name="Howarth C."/>
            <person name="Imamovic A."/>
            <person name="Larimer J."/>
            <person name="McCowan C."/>
            <person name="Montmayeur A."/>
            <person name="Murphy C."/>
            <person name="Neiman D."/>
            <person name="Pearson M."/>
            <person name="Priest M."/>
            <person name="Roberts A."/>
            <person name="Saif S."/>
            <person name="Shea T."/>
            <person name="Sisk P."/>
            <person name="Sykes S."/>
            <person name="Wortman J."/>
            <person name="Nusbaum C."/>
            <person name="Birren B."/>
        </authorList>
    </citation>
    <scope>NUCLEOTIDE SEQUENCE [LARGE SCALE GENOMIC DNA]</scope>
    <source>
        <strain evidence="6">race PST-78</strain>
    </source>
</reference>
<proteinExistence type="predicted"/>
<organism evidence="5 6">
    <name type="scientific">Puccinia striiformis f. sp. tritici PST-78</name>
    <dbReference type="NCBI Taxonomy" id="1165861"/>
    <lineage>
        <taxon>Eukaryota</taxon>
        <taxon>Fungi</taxon>
        <taxon>Dikarya</taxon>
        <taxon>Basidiomycota</taxon>
        <taxon>Pucciniomycotina</taxon>
        <taxon>Pucciniomycetes</taxon>
        <taxon>Pucciniales</taxon>
        <taxon>Pucciniaceae</taxon>
        <taxon>Puccinia</taxon>
    </lineage>
</organism>
<evidence type="ECO:0000256" key="1">
    <source>
        <dbReference type="ARBA" id="ARBA00022574"/>
    </source>
</evidence>
<dbReference type="InterPro" id="IPR015943">
    <property type="entry name" value="WD40/YVTN_repeat-like_dom_sf"/>
</dbReference>
<protein>
    <submittedName>
        <fullName evidence="5">Uncharacterized protein</fullName>
    </submittedName>
</protein>
<dbReference type="EMBL" id="AJIL01000096">
    <property type="protein sequence ID" value="KNE95480.1"/>
    <property type="molecule type" value="Genomic_DNA"/>
</dbReference>